<feature type="region of interest" description="Disordered" evidence="9">
    <location>
        <begin position="1"/>
        <end position="108"/>
    </location>
</feature>
<evidence type="ECO:0000256" key="6">
    <source>
        <dbReference type="ARBA" id="ARBA00023242"/>
    </source>
</evidence>
<dbReference type="CDD" id="cd12231">
    <property type="entry name" value="RRM2_U2AF65"/>
    <property type="match status" value="1"/>
</dbReference>
<feature type="compositionally biased region" description="Basic and acidic residues" evidence="9">
    <location>
        <begin position="170"/>
        <end position="186"/>
    </location>
</feature>
<dbReference type="PROSITE" id="PS50102">
    <property type="entry name" value="RRM"/>
    <property type="match status" value="2"/>
</dbReference>
<evidence type="ECO:0000256" key="4">
    <source>
        <dbReference type="ARBA" id="ARBA00022884"/>
    </source>
</evidence>
<feature type="domain" description="RRM" evidence="10">
    <location>
        <begin position="307"/>
        <end position="385"/>
    </location>
</feature>
<dbReference type="InterPro" id="IPR000504">
    <property type="entry name" value="RRM_dom"/>
</dbReference>
<feature type="compositionally biased region" description="Basic and acidic residues" evidence="9">
    <location>
        <begin position="13"/>
        <end position="24"/>
    </location>
</feature>
<proteinExistence type="inferred from homology"/>
<reference evidence="11" key="1">
    <citation type="submission" date="2022-07" db="EMBL/GenBank/DDBJ databases">
        <title>Phylogenomic reconstructions and comparative analyses of Kickxellomycotina fungi.</title>
        <authorList>
            <person name="Reynolds N.K."/>
            <person name="Stajich J.E."/>
            <person name="Barry K."/>
            <person name="Grigoriev I.V."/>
            <person name="Crous P."/>
            <person name="Smith M.E."/>
        </authorList>
    </citation>
    <scope>NUCLEOTIDE SEQUENCE</scope>
    <source>
        <strain evidence="11">IMI 214461</strain>
    </source>
</reference>
<dbReference type="OrthoDB" id="10266058at2759"/>
<evidence type="ECO:0000256" key="9">
    <source>
        <dbReference type="SAM" id="MobiDB-lite"/>
    </source>
</evidence>
<feature type="non-terminal residue" evidence="11">
    <location>
        <position position="1"/>
    </location>
</feature>
<comment type="caution">
    <text evidence="11">The sequence shown here is derived from an EMBL/GenBank/DDBJ whole genome shotgun (WGS) entry which is preliminary data.</text>
</comment>
<evidence type="ECO:0000256" key="2">
    <source>
        <dbReference type="ARBA" id="ARBA00022664"/>
    </source>
</evidence>
<dbReference type="Pfam" id="PF00076">
    <property type="entry name" value="RRM_1"/>
    <property type="match status" value="2"/>
</dbReference>
<comment type="subcellular location">
    <subcellularLocation>
        <location evidence="1 8">Nucleus</location>
    </subcellularLocation>
</comment>
<dbReference type="CDD" id="cd12232">
    <property type="entry name" value="RRM3_U2AF65"/>
    <property type="match status" value="1"/>
</dbReference>
<feature type="compositionally biased region" description="Low complexity" evidence="9">
    <location>
        <begin position="396"/>
        <end position="407"/>
    </location>
</feature>
<feature type="compositionally biased region" description="Basic and acidic residues" evidence="9">
    <location>
        <begin position="53"/>
        <end position="78"/>
    </location>
</feature>
<dbReference type="GO" id="GO:0003723">
    <property type="term" value="F:RNA binding"/>
    <property type="evidence" value="ECO:0007669"/>
    <property type="project" value="UniProtKB-UniRule"/>
</dbReference>
<keyword evidence="4 7" id="KW-0694">RNA-binding</keyword>
<feature type="region of interest" description="Disordered" evidence="9">
    <location>
        <begin position="386"/>
        <end position="447"/>
    </location>
</feature>
<evidence type="ECO:0000313" key="12">
    <source>
        <dbReference type="Proteomes" id="UP001150907"/>
    </source>
</evidence>
<name>A0A9W8BIP6_9FUNG</name>
<feature type="domain" description="RRM" evidence="10">
    <location>
        <begin position="195"/>
        <end position="277"/>
    </location>
</feature>
<dbReference type="InterPro" id="IPR035979">
    <property type="entry name" value="RBD_domain_sf"/>
</dbReference>
<dbReference type="InterPro" id="IPR006529">
    <property type="entry name" value="U2AF_lg"/>
</dbReference>
<evidence type="ECO:0000256" key="5">
    <source>
        <dbReference type="ARBA" id="ARBA00023187"/>
    </source>
</evidence>
<comment type="function">
    <text evidence="8">Necessary for the splicing of pre-mRNA.</text>
</comment>
<feature type="compositionally biased region" description="Basic and acidic residues" evidence="9">
    <location>
        <begin position="86"/>
        <end position="108"/>
    </location>
</feature>
<dbReference type="PANTHER" id="PTHR23139">
    <property type="entry name" value="RNA-BINDING PROTEIN"/>
    <property type="match status" value="1"/>
</dbReference>
<dbReference type="GO" id="GO:0005634">
    <property type="term" value="C:nucleus"/>
    <property type="evidence" value="ECO:0007669"/>
    <property type="project" value="UniProtKB-SubCell"/>
</dbReference>
<dbReference type="SMART" id="SM00360">
    <property type="entry name" value="RRM"/>
    <property type="match status" value="3"/>
</dbReference>
<comment type="similarity">
    <text evidence="8">Belongs to the splicing factor SR family.</text>
</comment>
<keyword evidence="5 8" id="KW-0508">mRNA splicing</keyword>
<feature type="region of interest" description="Disordered" evidence="9">
    <location>
        <begin position="170"/>
        <end position="191"/>
    </location>
</feature>
<dbReference type="InterPro" id="IPR012677">
    <property type="entry name" value="Nucleotide-bd_a/b_plait_sf"/>
</dbReference>
<gene>
    <name evidence="11" type="ORF">H4R26_003132</name>
</gene>
<organism evidence="11 12">
    <name type="scientific">Coemansia thaxteri</name>
    <dbReference type="NCBI Taxonomy" id="2663907"/>
    <lineage>
        <taxon>Eukaryota</taxon>
        <taxon>Fungi</taxon>
        <taxon>Fungi incertae sedis</taxon>
        <taxon>Zoopagomycota</taxon>
        <taxon>Kickxellomycotina</taxon>
        <taxon>Kickxellomycetes</taxon>
        <taxon>Kickxellales</taxon>
        <taxon>Kickxellaceae</taxon>
        <taxon>Coemansia</taxon>
    </lineage>
</organism>
<dbReference type="Proteomes" id="UP001150907">
    <property type="component" value="Unassembled WGS sequence"/>
</dbReference>
<evidence type="ECO:0000256" key="1">
    <source>
        <dbReference type="ARBA" id="ARBA00004123"/>
    </source>
</evidence>
<dbReference type="GO" id="GO:0006397">
    <property type="term" value="P:mRNA processing"/>
    <property type="evidence" value="ECO:0007669"/>
    <property type="project" value="UniProtKB-KW"/>
</dbReference>
<dbReference type="AlphaFoldDB" id="A0A9W8BIP6"/>
<evidence type="ECO:0000256" key="3">
    <source>
        <dbReference type="ARBA" id="ARBA00022737"/>
    </source>
</evidence>
<dbReference type="EMBL" id="JANBQF010000229">
    <property type="protein sequence ID" value="KAJ2003339.1"/>
    <property type="molecule type" value="Genomic_DNA"/>
</dbReference>
<feature type="compositionally biased region" description="Basic and acidic residues" evidence="9">
    <location>
        <begin position="31"/>
        <end position="40"/>
    </location>
</feature>
<dbReference type="GO" id="GO:0008380">
    <property type="term" value="P:RNA splicing"/>
    <property type="evidence" value="ECO:0007669"/>
    <property type="project" value="UniProtKB-KW"/>
</dbReference>
<keyword evidence="6 8" id="KW-0539">Nucleus</keyword>
<keyword evidence="2 8" id="KW-0507">mRNA processing</keyword>
<dbReference type="CDD" id="cd12230">
    <property type="entry name" value="RRM1_U2AF65"/>
    <property type="match status" value="1"/>
</dbReference>
<evidence type="ECO:0000259" key="10">
    <source>
        <dbReference type="PROSITE" id="PS50102"/>
    </source>
</evidence>
<evidence type="ECO:0000256" key="7">
    <source>
        <dbReference type="PROSITE-ProRule" id="PRU00176"/>
    </source>
</evidence>
<keyword evidence="3" id="KW-0677">Repeat</keyword>
<dbReference type="SUPFAM" id="SSF54928">
    <property type="entry name" value="RNA-binding domain, RBD"/>
    <property type="match status" value="2"/>
</dbReference>
<keyword evidence="12" id="KW-1185">Reference proteome</keyword>
<dbReference type="Gene3D" id="3.30.70.330">
    <property type="match status" value="3"/>
</dbReference>
<evidence type="ECO:0000313" key="11">
    <source>
        <dbReference type="EMBL" id="KAJ2003339.1"/>
    </source>
</evidence>
<dbReference type="FunFam" id="3.30.70.330:FF:000097">
    <property type="entry name" value="U2 snRNP auxiliary factor large subunit"/>
    <property type="match status" value="1"/>
</dbReference>
<sequence>SMAGSFLKSVEQPPRHRAEEERGSRGHSRDRRGANRESGRRSTSRHRSGSSRPRRDYERDDRQRDHGYSRSGIQDRHDSYRRRSRSREARDEGRRRHRSRESSRRDDEVVVPLHLRPKKLTRWDLPPPGFENVSCLEAKASGAFPPPGQSAGSSNVASFNPSVLFEHTHREENDRFRPSSRGEREFPSTASRQARRLYVGNMPYGVDEDSIASFFNDLMVRVNIAPANELPVQNIQINADKNYAFVEFRDAEQATMGMGLDGVTFQNQKLKIRRPKDYIPPVGQPEPRPPVLSVPGVISNTVPDSPNKVYVGGLPNYITADQVIELLRAFGELRSFNLVKDSVTRMSRGFGFCEFVDPSITDIACTGLNGMELGDRRLIVQRASVGSRAGNPPPGLGQQQQHALPPAYQNPPPGQHQEYRSQRGPESAGNGYELEQGQTQHPPPSYAAPPAYLPAMSGLSMGTDVQPTTVVQLLNMVTVSELVDDGEYADILDDVRDECKQYGAIASVVIPRPSPDNPDEKVPGLGKIFVEYADVAAASAAVNELAGRQFSGHMVIATYITKEDFDSANY</sequence>
<accession>A0A9W8BIP6</accession>
<protein>
    <recommendedName>
        <fullName evidence="8">Splicing factor U2AF subunit</fullName>
    </recommendedName>
    <alternativeName>
        <fullName evidence="8">U2 snRNP auxiliary factor large subunit</fullName>
    </alternativeName>
</protein>
<dbReference type="NCBIfam" id="TIGR01642">
    <property type="entry name" value="U2AF_lg"/>
    <property type="match status" value="1"/>
</dbReference>
<evidence type="ECO:0000256" key="8">
    <source>
        <dbReference type="RuleBase" id="RU364135"/>
    </source>
</evidence>